<keyword evidence="9" id="KW-1185">Reference proteome</keyword>
<dbReference type="Pfam" id="PF10551">
    <property type="entry name" value="MULE"/>
    <property type="match status" value="1"/>
</dbReference>
<dbReference type="InterPro" id="IPR006564">
    <property type="entry name" value="Znf_PMZ"/>
</dbReference>
<evidence type="ECO:0000313" key="8">
    <source>
        <dbReference type="EMBL" id="CAH9074511.1"/>
    </source>
</evidence>
<dbReference type="Pfam" id="PF04434">
    <property type="entry name" value="SWIM"/>
    <property type="match status" value="1"/>
</dbReference>
<dbReference type="InterPro" id="IPR007527">
    <property type="entry name" value="Znf_SWIM"/>
</dbReference>
<feature type="domain" description="SWIM-type" evidence="7">
    <location>
        <begin position="809"/>
        <end position="841"/>
    </location>
</feature>
<dbReference type="GO" id="GO:0008270">
    <property type="term" value="F:zinc ion binding"/>
    <property type="evidence" value="ECO:0007669"/>
    <property type="project" value="UniProtKB-KW"/>
</dbReference>
<keyword evidence="6" id="KW-0732">Signal</keyword>
<feature type="signal peptide" evidence="6">
    <location>
        <begin position="1"/>
        <end position="27"/>
    </location>
</feature>
<feature type="chain" id="PRO_5043762577" description="SWIM-type domain-containing protein" evidence="6">
    <location>
        <begin position="28"/>
        <end position="940"/>
    </location>
</feature>
<reference evidence="8" key="1">
    <citation type="submission" date="2022-07" db="EMBL/GenBank/DDBJ databases">
        <authorList>
            <person name="Macas J."/>
            <person name="Novak P."/>
            <person name="Neumann P."/>
        </authorList>
    </citation>
    <scope>NUCLEOTIDE SEQUENCE</scope>
</reference>
<evidence type="ECO:0000256" key="3">
    <source>
        <dbReference type="ARBA" id="ARBA00022833"/>
    </source>
</evidence>
<comment type="caution">
    <text evidence="8">The sequence shown here is derived from an EMBL/GenBank/DDBJ whole genome shotgun (WGS) entry which is preliminary data.</text>
</comment>
<dbReference type="SMART" id="SM00575">
    <property type="entry name" value="ZnF_PMZ"/>
    <property type="match status" value="1"/>
</dbReference>
<proteinExistence type="predicted"/>
<dbReference type="InterPro" id="IPR018289">
    <property type="entry name" value="MULE_transposase_dom"/>
</dbReference>
<dbReference type="PROSITE" id="PS50966">
    <property type="entry name" value="ZF_SWIM"/>
    <property type="match status" value="1"/>
</dbReference>
<evidence type="ECO:0000256" key="2">
    <source>
        <dbReference type="ARBA" id="ARBA00022771"/>
    </source>
</evidence>
<accession>A0AAV0CGE3</accession>
<evidence type="ECO:0000313" key="9">
    <source>
        <dbReference type="Proteomes" id="UP001152523"/>
    </source>
</evidence>
<gene>
    <name evidence="8" type="ORF">CEPIT_LOCUS5072</name>
</gene>
<dbReference type="AlphaFoldDB" id="A0AAV0CGE3"/>
<keyword evidence="2 4" id="KW-0863">Zinc-finger</keyword>
<dbReference type="Proteomes" id="UP001152523">
    <property type="component" value="Unassembled WGS sequence"/>
</dbReference>
<sequence>MKISNKPTILHLLLLAYALSSAPPVIGVASGKSPVFREYIGAVFRNVKFSDVPINPNVDHFHFILSFAIDYKTSSSSAPLPTNGKFNIFWDSHNLSPSHVSAIKSKHSNVKEPFSTMDPVLFVMVKVDGFWDSDYVFINVHTCGLHVNYGVQYTSFVDMLTGMFCQYKPNHNFRLSYMRDGFPPPVTINDQSSLTFYLYIKSLQPDFLKYPLCVEFYPVSSSSAFSVDVERSIFPPTKNVVISPQQLTTYTIPFSSPPTSVVNLSTHSLSVDENVVDSSQQHASSPALSFDDSPSFCTENVNLSGTHSQDVAFSSNTVSRAVEIETSEDSDEDTDDMTDGLVIESCQSLSFLHNFEVITHSHPTSLVLYAIYRSKKDLIHHLKLYAITNHFQYRTKTSRKISLHVICLDPECRWTVRAVRLHGVEMFQIRRFRPEHTCSIDYRQGKHRQATANVIAQLIAHKYLDASSKPYPPKQIREDMSVEYGISMSYKKSWKAQKKEMQLQFGSDLESYQVLPSMAYVLKKANPGSIFDLVTGQDDAFCTFFMSFSAWIDAWPYCRPVLILDGSFLKGYYKGTLLTACCQDANDHIVPIAFGICDSETKASWKWFLSKVSQTIKYRHDLYVVSDRHKGLIKAVSELLPHASHGFCVAHLRRNMTPKFRGSAAGLGWKFKAAYMAATVKEYHDYLSMLDSEDPRIRTWLEKLGANTWAKVMSGPKRYNIMTSNCAESMNKVNVCAREYSVSKVVDFLRERMQQWFTERKEKAEKTSTILTRKCEKRLVALQAEATRMKVKPSCAYEFEVVDRRCTSFVVNLNTRSCTCGHFQLDHFVCAHVVAAIAIRPHLSCYTYISPYYTRDAWLATWSGIMHPIADRDSWSVPASTQNQRCKPPTCMKRPPGRPKKSRIPSIGEYRGSKRQRCSRCHVLGHNKKTCRNPIPINTH</sequence>
<dbReference type="Gene3D" id="3.20.20.80">
    <property type="entry name" value="Glycosidases"/>
    <property type="match status" value="1"/>
</dbReference>
<evidence type="ECO:0000259" key="7">
    <source>
        <dbReference type="PROSITE" id="PS50966"/>
    </source>
</evidence>
<dbReference type="PANTHER" id="PTHR31973:SF113">
    <property type="entry name" value="PROTEIN FAR1-RELATED SEQUENCE 5-LIKE"/>
    <property type="match status" value="1"/>
</dbReference>
<evidence type="ECO:0000256" key="4">
    <source>
        <dbReference type="PROSITE-ProRule" id="PRU00325"/>
    </source>
</evidence>
<dbReference type="PANTHER" id="PTHR31973">
    <property type="entry name" value="POLYPROTEIN, PUTATIVE-RELATED"/>
    <property type="match status" value="1"/>
</dbReference>
<feature type="region of interest" description="Disordered" evidence="5">
    <location>
        <begin position="879"/>
        <end position="906"/>
    </location>
</feature>
<name>A0AAV0CGE3_9ASTE</name>
<dbReference type="EMBL" id="CAMAPF010000026">
    <property type="protein sequence ID" value="CAH9074511.1"/>
    <property type="molecule type" value="Genomic_DNA"/>
</dbReference>
<dbReference type="Pfam" id="PF03108">
    <property type="entry name" value="DBD_Tnp_Mut"/>
    <property type="match status" value="1"/>
</dbReference>
<evidence type="ECO:0000256" key="5">
    <source>
        <dbReference type="SAM" id="MobiDB-lite"/>
    </source>
</evidence>
<dbReference type="InterPro" id="IPR004332">
    <property type="entry name" value="Transposase_MuDR"/>
</dbReference>
<evidence type="ECO:0000256" key="1">
    <source>
        <dbReference type="ARBA" id="ARBA00022723"/>
    </source>
</evidence>
<keyword evidence="3" id="KW-0862">Zinc</keyword>
<protein>
    <recommendedName>
        <fullName evidence="7">SWIM-type domain-containing protein</fullName>
    </recommendedName>
</protein>
<organism evidence="8 9">
    <name type="scientific">Cuscuta epithymum</name>
    <dbReference type="NCBI Taxonomy" id="186058"/>
    <lineage>
        <taxon>Eukaryota</taxon>
        <taxon>Viridiplantae</taxon>
        <taxon>Streptophyta</taxon>
        <taxon>Embryophyta</taxon>
        <taxon>Tracheophyta</taxon>
        <taxon>Spermatophyta</taxon>
        <taxon>Magnoliopsida</taxon>
        <taxon>eudicotyledons</taxon>
        <taxon>Gunneridae</taxon>
        <taxon>Pentapetalae</taxon>
        <taxon>asterids</taxon>
        <taxon>lamiids</taxon>
        <taxon>Solanales</taxon>
        <taxon>Convolvulaceae</taxon>
        <taxon>Cuscuteae</taxon>
        <taxon>Cuscuta</taxon>
        <taxon>Cuscuta subgen. Cuscuta</taxon>
    </lineage>
</organism>
<keyword evidence="1" id="KW-0479">Metal-binding</keyword>
<evidence type="ECO:0000256" key="6">
    <source>
        <dbReference type="SAM" id="SignalP"/>
    </source>
</evidence>